<organism evidence="9 10">
    <name type="scientific">Mytilus edulis</name>
    <name type="common">Blue mussel</name>
    <dbReference type="NCBI Taxonomy" id="6550"/>
    <lineage>
        <taxon>Eukaryota</taxon>
        <taxon>Metazoa</taxon>
        <taxon>Spiralia</taxon>
        <taxon>Lophotrochozoa</taxon>
        <taxon>Mollusca</taxon>
        <taxon>Bivalvia</taxon>
        <taxon>Autobranchia</taxon>
        <taxon>Pteriomorphia</taxon>
        <taxon>Mytilida</taxon>
        <taxon>Mytiloidea</taxon>
        <taxon>Mytilidae</taxon>
        <taxon>Mytilinae</taxon>
        <taxon>Mytilus</taxon>
    </lineage>
</organism>
<keyword evidence="10" id="KW-1185">Reference proteome</keyword>
<dbReference type="GO" id="GO:0098609">
    <property type="term" value="P:cell-cell adhesion"/>
    <property type="evidence" value="ECO:0007669"/>
    <property type="project" value="TreeGrafter"/>
</dbReference>
<dbReference type="GO" id="GO:0050839">
    <property type="term" value="F:cell adhesion molecule binding"/>
    <property type="evidence" value="ECO:0007669"/>
    <property type="project" value="TreeGrafter"/>
</dbReference>
<dbReference type="Proteomes" id="UP000683360">
    <property type="component" value="Unassembled WGS sequence"/>
</dbReference>
<evidence type="ECO:0000256" key="7">
    <source>
        <dbReference type="SAM" id="Phobius"/>
    </source>
</evidence>
<evidence type="ECO:0000313" key="10">
    <source>
        <dbReference type="Proteomes" id="UP000683360"/>
    </source>
</evidence>
<dbReference type="InterPro" id="IPR036179">
    <property type="entry name" value="Ig-like_dom_sf"/>
</dbReference>
<feature type="region of interest" description="Disordered" evidence="6">
    <location>
        <begin position="428"/>
        <end position="450"/>
    </location>
</feature>
<feature type="domain" description="Ig-like" evidence="8">
    <location>
        <begin position="87"/>
        <end position="192"/>
    </location>
</feature>
<dbReference type="GO" id="GO:0005911">
    <property type="term" value="C:cell-cell junction"/>
    <property type="evidence" value="ECO:0007669"/>
    <property type="project" value="TreeGrafter"/>
</dbReference>
<keyword evidence="4" id="KW-0325">Glycoprotein</keyword>
<evidence type="ECO:0000256" key="4">
    <source>
        <dbReference type="ARBA" id="ARBA00023180"/>
    </source>
</evidence>
<dbReference type="PROSITE" id="PS50835">
    <property type="entry name" value="IG_LIKE"/>
    <property type="match status" value="2"/>
</dbReference>
<keyword evidence="5" id="KW-0393">Immunoglobulin domain</keyword>
<protein>
    <recommendedName>
        <fullName evidence="8">Ig-like domain-containing protein</fullName>
    </recommendedName>
</protein>
<evidence type="ECO:0000256" key="6">
    <source>
        <dbReference type="SAM" id="MobiDB-lite"/>
    </source>
</evidence>
<reference evidence="9" key="1">
    <citation type="submission" date="2021-03" db="EMBL/GenBank/DDBJ databases">
        <authorList>
            <person name="Bekaert M."/>
        </authorList>
    </citation>
    <scope>NUCLEOTIDE SEQUENCE</scope>
</reference>
<dbReference type="OrthoDB" id="6158624at2759"/>
<accession>A0A8S3UXA1</accession>
<keyword evidence="3" id="KW-1015">Disulfide bond</keyword>
<dbReference type="InterPro" id="IPR013783">
    <property type="entry name" value="Ig-like_fold"/>
</dbReference>
<sequence length="503" mass="57321">MYLSSRVTLTNITNTSTNATLTFHVLKFTDEKDYMCKLFYNDMFAVLKIRESEATRISVKGKHESILGNYLTTVCHLKKRLLKLSTPKNSLLTQPNCGACKESNQIKDYITEKEPNEKQHDQKTDNITLTCKASGNPKPSYEWYKEDNKSSILSTTDLYVIEDVIRKNSGVYICQAYNIINNIRYNHTTSVEIDIVDKLPSESVSSQISAVLLNKLAVQITHINVNKQPNQKQYDGKTDQINLTCTAIGNPEPEYIWFKQDNKKHILSRTNTYVIGDVNRNCSGIYICEAFNIINNTIYRNSYAVSIDIVHAVYAMSFTCTVVVVILCFAIRKRYCNRKKRNIHSDDQENISVYNNYAEIERISYHEVNPHNDRNEISNQPITEEEIVLENIPISTCTSSSENNITFSYLYVNTDIFNTNENRKVSAQQESIDDHSNGSGNCNIGVDNTIDSDNSGSDTLHVNQYVNTTSIRVPNVYEDLDHTTDDTHTYETPHIEGNTTCTE</sequence>
<dbReference type="AlphaFoldDB" id="A0A8S3UXA1"/>
<dbReference type="GO" id="GO:0005886">
    <property type="term" value="C:plasma membrane"/>
    <property type="evidence" value="ECO:0007669"/>
    <property type="project" value="TreeGrafter"/>
</dbReference>
<evidence type="ECO:0000256" key="5">
    <source>
        <dbReference type="ARBA" id="ARBA00023319"/>
    </source>
</evidence>
<feature type="domain" description="Ig-like" evidence="8">
    <location>
        <begin position="200"/>
        <end position="306"/>
    </location>
</feature>
<dbReference type="CDD" id="cd00096">
    <property type="entry name" value="Ig"/>
    <property type="match status" value="1"/>
</dbReference>
<proteinExistence type="predicted"/>
<feature type="compositionally biased region" description="Basic and acidic residues" evidence="6">
    <location>
        <begin position="483"/>
        <end position="494"/>
    </location>
</feature>
<feature type="transmembrane region" description="Helical" evidence="7">
    <location>
        <begin position="309"/>
        <end position="331"/>
    </location>
</feature>
<dbReference type="EMBL" id="CAJPWZ010003045">
    <property type="protein sequence ID" value="CAG2250201.1"/>
    <property type="molecule type" value="Genomic_DNA"/>
</dbReference>
<evidence type="ECO:0000259" key="8">
    <source>
        <dbReference type="PROSITE" id="PS50835"/>
    </source>
</evidence>
<dbReference type="InterPro" id="IPR003598">
    <property type="entry name" value="Ig_sub2"/>
</dbReference>
<dbReference type="InterPro" id="IPR003599">
    <property type="entry name" value="Ig_sub"/>
</dbReference>
<dbReference type="Pfam" id="PF13927">
    <property type="entry name" value="Ig_3"/>
    <property type="match status" value="2"/>
</dbReference>
<dbReference type="SMART" id="SM00409">
    <property type="entry name" value="IG"/>
    <property type="match status" value="2"/>
</dbReference>
<dbReference type="InterPro" id="IPR007110">
    <property type="entry name" value="Ig-like_dom"/>
</dbReference>
<dbReference type="SUPFAM" id="SSF48726">
    <property type="entry name" value="Immunoglobulin"/>
    <property type="match status" value="2"/>
</dbReference>
<evidence type="ECO:0000256" key="3">
    <source>
        <dbReference type="ARBA" id="ARBA00023157"/>
    </source>
</evidence>
<comment type="caution">
    <text evidence="9">The sequence shown here is derived from an EMBL/GenBank/DDBJ whole genome shotgun (WGS) entry which is preliminary data.</text>
</comment>
<evidence type="ECO:0000313" key="9">
    <source>
        <dbReference type="EMBL" id="CAG2250201.1"/>
    </source>
</evidence>
<dbReference type="PANTHER" id="PTHR11640:SF31">
    <property type="entry name" value="IRREGULAR CHIASM C-ROUGHEST PROTEIN-RELATED"/>
    <property type="match status" value="1"/>
</dbReference>
<dbReference type="PANTHER" id="PTHR11640">
    <property type="entry name" value="NEPHRIN"/>
    <property type="match status" value="1"/>
</dbReference>
<evidence type="ECO:0000256" key="1">
    <source>
        <dbReference type="ARBA" id="ARBA00004479"/>
    </source>
</evidence>
<keyword evidence="2 7" id="KW-0472">Membrane</keyword>
<evidence type="ECO:0000256" key="2">
    <source>
        <dbReference type="ARBA" id="ARBA00023136"/>
    </source>
</evidence>
<keyword evidence="7" id="KW-1133">Transmembrane helix</keyword>
<dbReference type="Gene3D" id="2.60.40.10">
    <property type="entry name" value="Immunoglobulins"/>
    <property type="match status" value="2"/>
</dbReference>
<dbReference type="InterPro" id="IPR051275">
    <property type="entry name" value="Cell_adhesion_signaling"/>
</dbReference>
<gene>
    <name evidence="9" type="ORF">MEDL_61931</name>
</gene>
<keyword evidence="7" id="KW-0812">Transmembrane</keyword>
<name>A0A8S3UXA1_MYTED</name>
<comment type="subcellular location">
    <subcellularLocation>
        <location evidence="1">Membrane</location>
        <topology evidence="1">Single-pass type I membrane protein</topology>
    </subcellularLocation>
</comment>
<dbReference type="SMART" id="SM00408">
    <property type="entry name" value="IGc2"/>
    <property type="match status" value="2"/>
</dbReference>
<feature type="region of interest" description="Disordered" evidence="6">
    <location>
        <begin position="483"/>
        <end position="503"/>
    </location>
</feature>